<organism evidence="1 2">
    <name type="scientific">Colletotrichum truncatum</name>
    <name type="common">Anthracnose fungus</name>
    <name type="synonym">Colletotrichum capsici</name>
    <dbReference type="NCBI Taxonomy" id="5467"/>
    <lineage>
        <taxon>Eukaryota</taxon>
        <taxon>Fungi</taxon>
        <taxon>Dikarya</taxon>
        <taxon>Ascomycota</taxon>
        <taxon>Pezizomycotina</taxon>
        <taxon>Sordariomycetes</taxon>
        <taxon>Hypocreomycetidae</taxon>
        <taxon>Glomerellales</taxon>
        <taxon>Glomerellaceae</taxon>
        <taxon>Colletotrichum</taxon>
        <taxon>Colletotrichum truncatum species complex</taxon>
    </lineage>
</organism>
<keyword evidence="2" id="KW-1185">Reference proteome</keyword>
<sequence length="434" mass="48829">MADPLSIAASVLAVVTAAVSSTATLIDTIKRYKGRDKTLQRLESELEDLLKLLGVIENMFQRDASMMALLEGPIARCSQICTDFEKAMKEFTGKAKTGFLDWAKLEFRKGDIQEFIDTITNYRSTIAVGLGAVNLHTAKANQQLIEEYNEMVQDTIYNLNLRLQRIDEKIANLSQKSVNDADTTFDLNDERAVTERCLRICEDAEAFLESLTDQKPLLGTESLSEDAKDQIDSFDAPQLTRQVLNQNRDSIAEMVGRLRERLDSLPQDGKTGNDHERTRLKQELDVFKSCLEVCRVASNEVALQKKHTVGEAIADGDSDQVVVTTMADLFNVKKAESKGRSAQLIGSMSDESLQQVSERRYTSRFGALPNTHTTTSRSSNDVPRSRGDVFRQESFEDRRTMASRPNKPNTHGIRRRTADERTWTREDGDERVDC</sequence>
<reference evidence="1 2" key="1">
    <citation type="journal article" date="2020" name="Phytopathology">
        <title>Genome Sequence Resources of Colletotrichum truncatum, C. plurivorum, C. musicola, and C. sojae: Four Species Pathogenic to Soybean (Glycine max).</title>
        <authorList>
            <person name="Rogerio F."/>
            <person name="Boufleur T.R."/>
            <person name="Ciampi-Guillardi M."/>
            <person name="Sukno S.A."/>
            <person name="Thon M.R."/>
            <person name="Massola Junior N.S."/>
            <person name="Baroncelli R."/>
        </authorList>
    </citation>
    <scope>NUCLEOTIDE SEQUENCE [LARGE SCALE GENOMIC DNA]</scope>
    <source>
        <strain evidence="1 2">CMES1059</strain>
    </source>
</reference>
<dbReference type="EMBL" id="VUJX02000012">
    <property type="protein sequence ID" value="KAL0930045.1"/>
    <property type="molecule type" value="Genomic_DNA"/>
</dbReference>
<gene>
    <name evidence="1" type="ORF">CTRU02_214865</name>
</gene>
<evidence type="ECO:0000313" key="2">
    <source>
        <dbReference type="Proteomes" id="UP000805649"/>
    </source>
</evidence>
<name>A0ACC3YDZ0_COLTU</name>
<proteinExistence type="predicted"/>
<comment type="caution">
    <text evidence="1">The sequence shown here is derived from an EMBL/GenBank/DDBJ whole genome shotgun (WGS) entry which is preliminary data.</text>
</comment>
<dbReference type="Proteomes" id="UP000805649">
    <property type="component" value="Unassembled WGS sequence"/>
</dbReference>
<evidence type="ECO:0000313" key="1">
    <source>
        <dbReference type="EMBL" id="KAL0930045.1"/>
    </source>
</evidence>
<protein>
    <submittedName>
        <fullName evidence="1">Uncharacterized protein</fullName>
    </submittedName>
</protein>
<accession>A0ACC3YDZ0</accession>